<dbReference type="Proteomes" id="UP000397656">
    <property type="component" value="Chromosome 1"/>
</dbReference>
<feature type="transmembrane region" description="Helical" evidence="7">
    <location>
        <begin position="181"/>
        <end position="202"/>
    </location>
</feature>
<keyword evidence="8" id="KW-0808">Transferase</keyword>
<dbReference type="STRING" id="68895.RR42_m3838"/>
<evidence type="ECO:0000313" key="9">
    <source>
        <dbReference type="EMBL" id="QOT76134.1"/>
    </source>
</evidence>
<feature type="transmembrane region" description="Helical" evidence="7">
    <location>
        <begin position="38"/>
        <end position="57"/>
    </location>
</feature>
<reference evidence="9 11" key="2">
    <citation type="submission" date="2020-10" db="EMBL/GenBank/DDBJ databases">
        <title>Complete genome sequence of Cupriavidus basilensis CCUG 49340T.</title>
        <authorList>
            <person name="Salva-Serra F."/>
            <person name="Donoso R.A."/>
            <person name="Cho K.H."/>
            <person name="Yoo J.A."/>
            <person name="Lee K."/>
            <person name="Yoon S.-H."/>
            <person name="Perez-Pantoja D."/>
            <person name="Moore E.R.B."/>
        </authorList>
    </citation>
    <scope>NUCLEOTIDE SEQUENCE [LARGE SCALE GENOMIC DNA]</scope>
    <source>
        <strain evidence="11">CCUG 49340</strain>
        <strain evidence="9">DSM 11853</strain>
    </source>
</reference>
<evidence type="ECO:0000313" key="11">
    <source>
        <dbReference type="Proteomes" id="UP000397656"/>
    </source>
</evidence>
<dbReference type="RefSeq" id="WP_043350221.1">
    <property type="nucleotide sequence ID" value="NZ_CP010536.1"/>
</dbReference>
<dbReference type="GeneID" id="98402939"/>
<feature type="transmembrane region" description="Helical" evidence="7">
    <location>
        <begin position="6"/>
        <end position="26"/>
    </location>
</feature>
<evidence type="ECO:0000256" key="3">
    <source>
        <dbReference type="ARBA" id="ARBA00022475"/>
    </source>
</evidence>
<accession>A0A0C4Y730</accession>
<evidence type="ECO:0000256" key="2">
    <source>
        <dbReference type="ARBA" id="ARBA00009784"/>
    </source>
</evidence>
<sequence length="207" mass="21955">MDTLKSFISLLALINPIGAIPFFISLTTQQTEEEKRHTIKIASISVATVVGISALLGQQIIEFFNISVASLQVGGGLIMIMMAMNMLNAQTSRTKATPEEEDEAEAKASIAVVPLALPLLTGPGSISTVIVYAGKTQHWYQLLILVGIGIALGAVVYIVFRAADPIARVIGRTGINIGTRLMGLILSALAVEFIVDGLKTLLPVLKS</sequence>
<proteinExistence type="inferred from homology"/>
<comment type="subcellular location">
    <subcellularLocation>
        <location evidence="1 7">Cell membrane</location>
        <topology evidence="1 7">Multi-pass membrane protein</topology>
    </subcellularLocation>
</comment>
<keyword evidence="10" id="KW-1185">Reference proteome</keyword>
<keyword evidence="8" id="KW-0328">Glycosyltransferase</keyword>
<comment type="similarity">
    <text evidence="2 7">Belongs to the UPF0056 (MarC) family.</text>
</comment>
<dbReference type="PANTHER" id="PTHR33508:SF1">
    <property type="entry name" value="UPF0056 MEMBRANE PROTEIN YHCE"/>
    <property type="match status" value="1"/>
</dbReference>
<feature type="transmembrane region" description="Helical" evidence="7">
    <location>
        <begin position="63"/>
        <end position="87"/>
    </location>
</feature>
<evidence type="ECO:0000256" key="1">
    <source>
        <dbReference type="ARBA" id="ARBA00004651"/>
    </source>
</evidence>
<keyword evidence="6 7" id="KW-0472">Membrane</keyword>
<dbReference type="Pfam" id="PF01914">
    <property type="entry name" value="MarC"/>
    <property type="match status" value="1"/>
</dbReference>
<keyword evidence="4 7" id="KW-0812">Transmembrane</keyword>
<protein>
    <recommendedName>
        <fullName evidence="7">UPF0056 membrane protein</fullName>
    </recommendedName>
</protein>
<keyword evidence="3" id="KW-1003">Cell membrane</keyword>
<evidence type="ECO:0000313" key="10">
    <source>
        <dbReference type="Proteomes" id="UP000031843"/>
    </source>
</evidence>
<feature type="transmembrane region" description="Helical" evidence="7">
    <location>
        <begin position="108"/>
        <end position="133"/>
    </location>
</feature>
<evidence type="ECO:0000256" key="7">
    <source>
        <dbReference type="RuleBase" id="RU362048"/>
    </source>
</evidence>
<dbReference type="PANTHER" id="PTHR33508">
    <property type="entry name" value="UPF0056 MEMBRANE PROTEIN YHCE"/>
    <property type="match status" value="1"/>
</dbReference>
<evidence type="ECO:0000313" key="8">
    <source>
        <dbReference type="EMBL" id="AJG21197.1"/>
    </source>
</evidence>
<reference evidence="8 10" key="1">
    <citation type="journal article" date="2015" name="Genome Announc.">
        <title>Complete Genome Sequence of Cupriavidus basilensis 4G11, Isolated from the Oak Ridge Field Research Center Site.</title>
        <authorList>
            <person name="Ray J."/>
            <person name="Waters R.J."/>
            <person name="Skerker J.M."/>
            <person name="Kuehl J.V."/>
            <person name="Price M.N."/>
            <person name="Huang J."/>
            <person name="Chakraborty R."/>
            <person name="Arkin A.P."/>
            <person name="Deutschbauer A."/>
        </authorList>
    </citation>
    <scope>NUCLEOTIDE SEQUENCE [LARGE SCALE GENOMIC DNA]</scope>
    <source>
        <strain evidence="8">4G11</strain>
    </source>
</reference>
<evidence type="ECO:0000256" key="6">
    <source>
        <dbReference type="ARBA" id="ARBA00023136"/>
    </source>
</evidence>
<dbReference type="OrthoDB" id="21094at2"/>
<feature type="transmembrane region" description="Helical" evidence="7">
    <location>
        <begin position="139"/>
        <end position="160"/>
    </location>
</feature>
<dbReference type="NCBIfam" id="TIGR00427">
    <property type="entry name" value="NAAT family transporter"/>
    <property type="match status" value="1"/>
</dbReference>
<dbReference type="InterPro" id="IPR002771">
    <property type="entry name" value="Multi_antbiot-R_MarC"/>
</dbReference>
<dbReference type="NCBIfam" id="NF008320">
    <property type="entry name" value="PRK11111.1"/>
    <property type="match status" value="1"/>
</dbReference>
<dbReference type="Proteomes" id="UP000031843">
    <property type="component" value="Chromosome main"/>
</dbReference>
<gene>
    <name evidence="9" type="ORF">F7R26_018620</name>
    <name evidence="8" type="ORF">RR42_m3838</name>
</gene>
<evidence type="ECO:0000256" key="5">
    <source>
        <dbReference type="ARBA" id="ARBA00022989"/>
    </source>
</evidence>
<keyword evidence="5 7" id="KW-1133">Transmembrane helix</keyword>
<dbReference type="AlphaFoldDB" id="A0A0C4Y730"/>
<evidence type="ECO:0000256" key="4">
    <source>
        <dbReference type="ARBA" id="ARBA00022692"/>
    </source>
</evidence>
<name>A0A0C4Y730_9BURK</name>
<dbReference type="EMBL" id="CP062803">
    <property type="protein sequence ID" value="QOT76134.1"/>
    <property type="molecule type" value="Genomic_DNA"/>
</dbReference>
<organism evidence="8 10">
    <name type="scientific">Cupriavidus basilensis</name>
    <dbReference type="NCBI Taxonomy" id="68895"/>
    <lineage>
        <taxon>Bacteria</taxon>
        <taxon>Pseudomonadati</taxon>
        <taxon>Pseudomonadota</taxon>
        <taxon>Betaproteobacteria</taxon>
        <taxon>Burkholderiales</taxon>
        <taxon>Burkholderiaceae</taxon>
        <taxon>Cupriavidus</taxon>
    </lineage>
</organism>
<dbReference type="KEGG" id="cbw:RR42_m3838"/>
<dbReference type="GO" id="GO:0005886">
    <property type="term" value="C:plasma membrane"/>
    <property type="evidence" value="ECO:0007669"/>
    <property type="project" value="UniProtKB-SubCell"/>
</dbReference>
<dbReference type="GO" id="GO:0016757">
    <property type="term" value="F:glycosyltransferase activity"/>
    <property type="evidence" value="ECO:0007669"/>
    <property type="project" value="UniProtKB-KW"/>
</dbReference>
<dbReference type="EMBL" id="CP010536">
    <property type="protein sequence ID" value="AJG21197.1"/>
    <property type="molecule type" value="Genomic_DNA"/>
</dbReference>